<dbReference type="InterPro" id="IPR034660">
    <property type="entry name" value="DinB/YfiT-like"/>
</dbReference>
<dbReference type="RefSeq" id="WP_289455526.1">
    <property type="nucleotide sequence ID" value="NZ_JAUCGQ010000001.1"/>
</dbReference>
<dbReference type="Pfam" id="PF11716">
    <property type="entry name" value="MDMPI_N"/>
    <property type="match status" value="1"/>
</dbReference>
<protein>
    <submittedName>
        <fullName evidence="2">Maleylpyruvate isomerase N-terminal domain-containing protein</fullName>
    </submittedName>
</protein>
<name>A0ABT7SHJ4_9CELL</name>
<dbReference type="Gene3D" id="1.20.120.450">
    <property type="entry name" value="dinb family like domain"/>
    <property type="match status" value="1"/>
</dbReference>
<evidence type="ECO:0000313" key="3">
    <source>
        <dbReference type="Proteomes" id="UP001529338"/>
    </source>
</evidence>
<proteinExistence type="predicted"/>
<dbReference type="SUPFAM" id="SSF109854">
    <property type="entry name" value="DinB/YfiT-like putative metalloenzymes"/>
    <property type="match status" value="1"/>
</dbReference>
<evidence type="ECO:0000259" key="1">
    <source>
        <dbReference type="Pfam" id="PF11716"/>
    </source>
</evidence>
<gene>
    <name evidence="2" type="ORF">QRT04_12080</name>
</gene>
<dbReference type="EMBL" id="JAUCGQ010000001">
    <property type="protein sequence ID" value="MDM7855668.1"/>
    <property type="molecule type" value="Genomic_DNA"/>
</dbReference>
<dbReference type="Proteomes" id="UP001529338">
    <property type="component" value="Unassembled WGS sequence"/>
</dbReference>
<keyword evidence="3" id="KW-1185">Reference proteome</keyword>
<accession>A0ABT7SHJ4</accession>
<reference evidence="2 3" key="1">
    <citation type="submission" date="2023-06" db="EMBL/GenBank/DDBJ databases">
        <title>Cellulomonas sp. MW4 Whole genome sequence.</title>
        <authorList>
            <person name="Park S."/>
        </authorList>
    </citation>
    <scope>NUCLEOTIDE SEQUENCE [LARGE SCALE GENOMIC DNA]</scope>
    <source>
        <strain evidence="2 3">MW4</strain>
    </source>
</reference>
<dbReference type="GO" id="GO:0016853">
    <property type="term" value="F:isomerase activity"/>
    <property type="evidence" value="ECO:0007669"/>
    <property type="project" value="UniProtKB-KW"/>
</dbReference>
<keyword evidence="2" id="KW-0413">Isomerase</keyword>
<sequence>MTLTFRGALAPDEVLLAALDTIPGLVGSARVAERWADESALPGMTVGGLTRHLVSQAETAVEFLGFGGVPPHAVQVDLTGLYARTDWLLAGRDAPENTSIRDEFNAMAAIGPDACREVLAQTRAALPSLLAGAGPAVYVPWQDCVLATADFAVCRALEVVVHADDLAASVDLPALEFPTVVVDPVVATLAVLGARRHGTTGMLRALARSERALATDGLSAFG</sequence>
<feature type="domain" description="Mycothiol-dependent maleylpyruvate isomerase metal-binding" evidence="1">
    <location>
        <begin position="17"/>
        <end position="167"/>
    </location>
</feature>
<dbReference type="InterPro" id="IPR024344">
    <property type="entry name" value="MDMPI_metal-binding"/>
</dbReference>
<organism evidence="2 3">
    <name type="scientific">Cellulomonas alba</name>
    <dbReference type="NCBI Taxonomy" id="3053467"/>
    <lineage>
        <taxon>Bacteria</taxon>
        <taxon>Bacillati</taxon>
        <taxon>Actinomycetota</taxon>
        <taxon>Actinomycetes</taxon>
        <taxon>Micrococcales</taxon>
        <taxon>Cellulomonadaceae</taxon>
        <taxon>Cellulomonas</taxon>
    </lineage>
</organism>
<evidence type="ECO:0000313" key="2">
    <source>
        <dbReference type="EMBL" id="MDM7855668.1"/>
    </source>
</evidence>
<comment type="caution">
    <text evidence="2">The sequence shown here is derived from an EMBL/GenBank/DDBJ whole genome shotgun (WGS) entry which is preliminary data.</text>
</comment>